<proteinExistence type="inferred from homology"/>
<protein>
    <recommendedName>
        <fullName evidence="1">UPF0340 protein MAMMFC1_02186</fullName>
    </recommendedName>
</protein>
<dbReference type="AlphaFoldDB" id="A0A348AKA4"/>
<dbReference type="PIRSF" id="PIRSF007510">
    <property type="entry name" value="UCP007510"/>
    <property type="match status" value="1"/>
</dbReference>
<evidence type="ECO:0000313" key="2">
    <source>
        <dbReference type="EMBL" id="BBB91502.1"/>
    </source>
</evidence>
<reference evidence="2 3" key="1">
    <citation type="journal article" date="2018" name="Int. J. Syst. Evol. Microbiol.">
        <title>Methylomusa anaerophila gen. nov., sp. nov., an anaerobic methanol-utilizing bacterium isolated from a microbial fuel cell.</title>
        <authorList>
            <person name="Amano N."/>
            <person name="Yamamuro A."/>
            <person name="Miyahara M."/>
            <person name="Kouzuma A."/>
            <person name="Abe T."/>
            <person name="Watanabe K."/>
        </authorList>
    </citation>
    <scope>NUCLEOTIDE SEQUENCE [LARGE SCALE GENOMIC DNA]</scope>
    <source>
        <strain evidence="2 3">MMFC1</strain>
    </source>
</reference>
<sequence>MEIDLATIARQAAQAAEELLKTAKLQKDQILVVGCSTSEVQGARIGSYGSEVVAAKILISLMKACSWHQVYLAVQCCEHLNRALVVERAVMEKYNLEEVTVIPVATAGGSLAAQAMRDFADPVVVESIAAHAGLDIGCTLIGMHLKKVAVPVRLTNKQIGQALVIAARTRPKLVGGARAVYEICT</sequence>
<organism evidence="2 3">
    <name type="scientific">Methylomusa anaerophila</name>
    <dbReference type="NCBI Taxonomy" id="1930071"/>
    <lineage>
        <taxon>Bacteria</taxon>
        <taxon>Bacillati</taxon>
        <taxon>Bacillota</taxon>
        <taxon>Negativicutes</taxon>
        <taxon>Selenomonadales</taxon>
        <taxon>Sporomusaceae</taxon>
        <taxon>Methylomusa</taxon>
    </lineage>
</organism>
<name>A0A348AKA4_9FIRM</name>
<evidence type="ECO:0000256" key="1">
    <source>
        <dbReference type="HAMAP-Rule" id="MF_00800"/>
    </source>
</evidence>
<dbReference type="Pfam" id="PF04260">
    <property type="entry name" value="DUF436"/>
    <property type="match status" value="1"/>
</dbReference>
<dbReference type="Gene3D" id="3.40.50.10360">
    <property type="entry name" value="Hypothetical protein TT1679"/>
    <property type="match status" value="1"/>
</dbReference>
<dbReference type="NCBIfam" id="TIGR01440">
    <property type="entry name" value="TIGR01440 family protein"/>
    <property type="match status" value="1"/>
</dbReference>
<dbReference type="InterPro" id="IPR006340">
    <property type="entry name" value="DUF436"/>
</dbReference>
<dbReference type="InterPro" id="IPR028345">
    <property type="entry name" value="Antibiotic_NAT-like"/>
</dbReference>
<dbReference type="EMBL" id="AP018449">
    <property type="protein sequence ID" value="BBB91502.1"/>
    <property type="molecule type" value="Genomic_DNA"/>
</dbReference>
<dbReference type="Proteomes" id="UP000276437">
    <property type="component" value="Chromosome"/>
</dbReference>
<dbReference type="OrthoDB" id="9803187at2"/>
<dbReference type="HAMAP" id="MF_00800">
    <property type="entry name" value="UPF0340"/>
    <property type="match status" value="1"/>
</dbReference>
<dbReference type="RefSeq" id="WP_126308512.1">
    <property type="nucleotide sequence ID" value="NZ_AP018449.1"/>
</dbReference>
<comment type="similarity">
    <text evidence="1">Belongs to the UPF0340 family.</text>
</comment>
<keyword evidence="3" id="KW-1185">Reference proteome</keyword>
<evidence type="ECO:0000313" key="3">
    <source>
        <dbReference type="Proteomes" id="UP000276437"/>
    </source>
</evidence>
<gene>
    <name evidence="2" type="ORF">MAMMFC1_02186</name>
</gene>
<accession>A0A348AKA4</accession>
<dbReference type="KEGG" id="mana:MAMMFC1_02186"/>
<dbReference type="SUPFAM" id="SSF110710">
    <property type="entry name" value="TTHA0583/YokD-like"/>
    <property type="match status" value="1"/>
</dbReference>